<name>A0A9D4N8Q4_DREPO</name>
<feature type="compositionally biased region" description="Polar residues" evidence="1">
    <location>
        <begin position="8"/>
        <end position="21"/>
    </location>
</feature>
<dbReference type="EMBL" id="JAIWYP010000001">
    <property type="protein sequence ID" value="KAH3889254.1"/>
    <property type="molecule type" value="Genomic_DNA"/>
</dbReference>
<reference evidence="2" key="1">
    <citation type="journal article" date="2019" name="bioRxiv">
        <title>The Genome of the Zebra Mussel, Dreissena polymorpha: A Resource for Invasive Species Research.</title>
        <authorList>
            <person name="McCartney M.A."/>
            <person name="Auch B."/>
            <person name="Kono T."/>
            <person name="Mallez S."/>
            <person name="Zhang Y."/>
            <person name="Obille A."/>
            <person name="Becker A."/>
            <person name="Abrahante J.E."/>
            <person name="Garbe J."/>
            <person name="Badalamenti J.P."/>
            <person name="Herman A."/>
            <person name="Mangelson H."/>
            <person name="Liachko I."/>
            <person name="Sullivan S."/>
            <person name="Sone E.D."/>
            <person name="Koren S."/>
            <person name="Silverstein K.A.T."/>
            <person name="Beckman K.B."/>
            <person name="Gohl D.M."/>
        </authorList>
    </citation>
    <scope>NUCLEOTIDE SEQUENCE</scope>
    <source>
        <strain evidence="2">Duluth1</strain>
        <tissue evidence="2">Whole animal</tissue>
    </source>
</reference>
<feature type="region of interest" description="Disordered" evidence="1">
    <location>
        <begin position="145"/>
        <end position="166"/>
    </location>
</feature>
<comment type="caution">
    <text evidence="2">The sequence shown here is derived from an EMBL/GenBank/DDBJ whole genome shotgun (WGS) entry which is preliminary data.</text>
</comment>
<evidence type="ECO:0000256" key="1">
    <source>
        <dbReference type="SAM" id="MobiDB-lite"/>
    </source>
</evidence>
<dbReference type="Proteomes" id="UP000828390">
    <property type="component" value="Unassembled WGS sequence"/>
</dbReference>
<accession>A0A9D4N8Q4</accession>
<evidence type="ECO:0000313" key="3">
    <source>
        <dbReference type="Proteomes" id="UP000828390"/>
    </source>
</evidence>
<feature type="compositionally biased region" description="Basic and acidic residues" evidence="1">
    <location>
        <begin position="40"/>
        <end position="50"/>
    </location>
</feature>
<organism evidence="2 3">
    <name type="scientific">Dreissena polymorpha</name>
    <name type="common">Zebra mussel</name>
    <name type="synonym">Mytilus polymorpha</name>
    <dbReference type="NCBI Taxonomy" id="45954"/>
    <lineage>
        <taxon>Eukaryota</taxon>
        <taxon>Metazoa</taxon>
        <taxon>Spiralia</taxon>
        <taxon>Lophotrochozoa</taxon>
        <taxon>Mollusca</taxon>
        <taxon>Bivalvia</taxon>
        <taxon>Autobranchia</taxon>
        <taxon>Heteroconchia</taxon>
        <taxon>Euheterodonta</taxon>
        <taxon>Imparidentia</taxon>
        <taxon>Neoheterodontei</taxon>
        <taxon>Myida</taxon>
        <taxon>Dreissenoidea</taxon>
        <taxon>Dreissenidae</taxon>
        <taxon>Dreissena</taxon>
    </lineage>
</organism>
<feature type="compositionally biased region" description="Polar residues" evidence="1">
    <location>
        <begin position="147"/>
        <end position="158"/>
    </location>
</feature>
<feature type="compositionally biased region" description="Basic residues" evidence="1">
    <location>
        <begin position="22"/>
        <end position="34"/>
    </location>
</feature>
<reference evidence="2" key="2">
    <citation type="submission" date="2020-11" db="EMBL/GenBank/DDBJ databases">
        <authorList>
            <person name="McCartney M.A."/>
            <person name="Auch B."/>
            <person name="Kono T."/>
            <person name="Mallez S."/>
            <person name="Becker A."/>
            <person name="Gohl D.M."/>
            <person name="Silverstein K.A.T."/>
            <person name="Koren S."/>
            <person name="Bechman K.B."/>
            <person name="Herman A."/>
            <person name="Abrahante J.E."/>
            <person name="Garbe J."/>
        </authorList>
    </citation>
    <scope>NUCLEOTIDE SEQUENCE</scope>
    <source>
        <strain evidence="2">Duluth1</strain>
        <tissue evidence="2">Whole animal</tissue>
    </source>
</reference>
<gene>
    <name evidence="2" type="ORF">DPMN_013306</name>
</gene>
<keyword evidence="3" id="KW-1185">Reference proteome</keyword>
<evidence type="ECO:0000313" key="2">
    <source>
        <dbReference type="EMBL" id="KAH3889254.1"/>
    </source>
</evidence>
<feature type="region of interest" description="Disordered" evidence="1">
    <location>
        <begin position="1"/>
        <end position="69"/>
    </location>
</feature>
<proteinExistence type="predicted"/>
<protein>
    <submittedName>
        <fullName evidence="2">Uncharacterized protein</fullName>
    </submittedName>
</protein>
<dbReference type="AlphaFoldDB" id="A0A9D4N8Q4"/>
<sequence>MGKGDLASSVSPSKDSNNLNKIHTKRVRVKKRKVVSPDNTKLDKKSRLTTDTESEQESESTEGSRVDWFSPNYTIDSHIAVSAHKMSNSNTHGDTLDSTLVDRNYVNYQQSQHSMPCQNTTQPSVHLTGASDHHYVMSPEKQFPPFITSSPTMQSTNPWAGPGMCG</sequence>